<keyword evidence="3 5" id="KW-0378">Hydrolase</keyword>
<dbReference type="PROSITE" id="PS51892">
    <property type="entry name" value="SUBTILASE"/>
    <property type="match status" value="1"/>
</dbReference>
<dbReference type="EMBL" id="JASNVP010000009">
    <property type="protein sequence ID" value="MDK4326757.1"/>
    <property type="molecule type" value="Genomic_DNA"/>
</dbReference>
<feature type="active site" description="Charge relay system" evidence="5">
    <location>
        <position position="381"/>
    </location>
</feature>
<evidence type="ECO:0000256" key="6">
    <source>
        <dbReference type="RuleBase" id="RU003355"/>
    </source>
</evidence>
<feature type="domain" description="Peptidase S8/S53" evidence="9">
    <location>
        <begin position="122"/>
        <end position="414"/>
    </location>
</feature>
<dbReference type="InterPro" id="IPR023828">
    <property type="entry name" value="Peptidase_S8_Ser-AS"/>
</dbReference>
<feature type="region of interest" description="Disordered" evidence="7">
    <location>
        <begin position="436"/>
        <end position="465"/>
    </location>
</feature>
<dbReference type="InterPro" id="IPR000209">
    <property type="entry name" value="Peptidase_S8/S53_dom"/>
</dbReference>
<evidence type="ECO:0000256" key="1">
    <source>
        <dbReference type="ARBA" id="ARBA00011073"/>
    </source>
</evidence>
<feature type="region of interest" description="Disordered" evidence="7">
    <location>
        <begin position="56"/>
        <end position="105"/>
    </location>
</feature>
<dbReference type="PRINTS" id="PR00723">
    <property type="entry name" value="SUBTILISIN"/>
</dbReference>
<feature type="compositionally biased region" description="Low complexity" evidence="7">
    <location>
        <begin position="436"/>
        <end position="453"/>
    </location>
</feature>
<keyword evidence="2 5" id="KW-0645">Protease</keyword>
<dbReference type="RefSeq" id="WP_284589934.1">
    <property type="nucleotide sequence ID" value="NZ_JASNVP010000009.1"/>
</dbReference>
<feature type="active site" description="Charge relay system" evidence="5">
    <location>
        <position position="163"/>
    </location>
</feature>
<dbReference type="InterPro" id="IPR050131">
    <property type="entry name" value="Peptidase_S8_subtilisin-like"/>
</dbReference>
<evidence type="ECO:0000256" key="3">
    <source>
        <dbReference type="ARBA" id="ARBA00022801"/>
    </source>
</evidence>
<evidence type="ECO:0000256" key="2">
    <source>
        <dbReference type="ARBA" id="ARBA00022670"/>
    </source>
</evidence>
<feature type="compositionally biased region" description="Basic and acidic residues" evidence="7">
    <location>
        <begin position="328"/>
        <end position="337"/>
    </location>
</feature>
<name>A0AAP4BUW3_9CORY</name>
<evidence type="ECO:0000256" key="7">
    <source>
        <dbReference type="SAM" id="MobiDB-lite"/>
    </source>
</evidence>
<keyword evidence="8" id="KW-0472">Membrane</keyword>
<dbReference type="Pfam" id="PF00082">
    <property type="entry name" value="Peptidase_S8"/>
    <property type="match status" value="1"/>
</dbReference>
<evidence type="ECO:0000256" key="4">
    <source>
        <dbReference type="ARBA" id="ARBA00022825"/>
    </source>
</evidence>
<evidence type="ECO:0000256" key="8">
    <source>
        <dbReference type="SAM" id="Phobius"/>
    </source>
</evidence>
<organism evidence="10 11">
    <name type="scientific">Corynebacterium propinquum</name>
    <dbReference type="NCBI Taxonomy" id="43769"/>
    <lineage>
        <taxon>Bacteria</taxon>
        <taxon>Bacillati</taxon>
        <taxon>Actinomycetota</taxon>
        <taxon>Actinomycetes</taxon>
        <taxon>Mycobacteriales</taxon>
        <taxon>Corynebacteriaceae</taxon>
        <taxon>Corynebacterium</taxon>
    </lineage>
</organism>
<gene>
    <name evidence="10" type="ORF">QPX54_09620</name>
</gene>
<feature type="region of interest" description="Disordered" evidence="7">
    <location>
        <begin position="190"/>
        <end position="215"/>
    </location>
</feature>
<proteinExistence type="inferred from homology"/>
<dbReference type="SUPFAM" id="SSF52743">
    <property type="entry name" value="Subtilisin-like"/>
    <property type="match status" value="1"/>
</dbReference>
<feature type="transmembrane region" description="Helical" evidence="8">
    <location>
        <begin position="489"/>
        <end position="510"/>
    </location>
</feature>
<dbReference type="InterPro" id="IPR023827">
    <property type="entry name" value="Peptidase_S8_Asp-AS"/>
</dbReference>
<evidence type="ECO:0000256" key="5">
    <source>
        <dbReference type="PROSITE-ProRule" id="PRU01240"/>
    </source>
</evidence>
<accession>A0AAP4BUW3</accession>
<dbReference type="Gene3D" id="3.40.50.200">
    <property type="entry name" value="Peptidase S8/S53 domain"/>
    <property type="match status" value="1"/>
</dbReference>
<feature type="region of interest" description="Disordered" evidence="7">
    <location>
        <begin position="311"/>
        <end position="353"/>
    </location>
</feature>
<dbReference type="GO" id="GO:0004252">
    <property type="term" value="F:serine-type endopeptidase activity"/>
    <property type="evidence" value="ECO:0007669"/>
    <property type="project" value="UniProtKB-UniRule"/>
</dbReference>
<feature type="compositionally biased region" description="Polar residues" evidence="7">
    <location>
        <begin position="190"/>
        <end position="205"/>
    </location>
</feature>
<reference evidence="10" key="1">
    <citation type="submission" date="2023-05" db="EMBL/GenBank/DDBJ databases">
        <title>Metabolic capabilities are highly conserved among human nasal-associated Corynebacterium species in pangenomic analyses.</title>
        <authorList>
            <person name="Tran T.H."/>
            <person name="Roberts A.Q."/>
            <person name="Escapa I.F."/>
            <person name="Gao W."/>
            <person name="Conlan S."/>
            <person name="Kong H."/>
            <person name="Segre J.A."/>
            <person name="Kelly M.S."/>
            <person name="Lemon K.P."/>
        </authorList>
    </citation>
    <scope>NUCLEOTIDE SEQUENCE</scope>
    <source>
        <strain evidence="10">KPL2654</strain>
    </source>
</reference>
<dbReference type="InterPro" id="IPR036852">
    <property type="entry name" value="Peptidase_S8/S53_dom_sf"/>
</dbReference>
<dbReference type="AlphaFoldDB" id="A0AAP4BUW3"/>
<comment type="similarity">
    <text evidence="1 5 6">Belongs to the peptidase S8 family.</text>
</comment>
<dbReference type="PROSITE" id="PS00138">
    <property type="entry name" value="SUBTILASE_SER"/>
    <property type="match status" value="1"/>
</dbReference>
<evidence type="ECO:0000259" key="9">
    <source>
        <dbReference type="Pfam" id="PF00082"/>
    </source>
</evidence>
<comment type="caution">
    <text evidence="10">The sequence shown here is derived from an EMBL/GenBank/DDBJ whole genome shotgun (WGS) entry which is preliminary data.</text>
</comment>
<keyword evidence="8" id="KW-0812">Transmembrane</keyword>
<dbReference type="GO" id="GO:0006508">
    <property type="term" value="P:proteolysis"/>
    <property type="evidence" value="ECO:0007669"/>
    <property type="project" value="UniProtKB-KW"/>
</dbReference>
<dbReference type="Proteomes" id="UP001226160">
    <property type="component" value="Unassembled WGS sequence"/>
</dbReference>
<keyword evidence="8" id="KW-1133">Transmembrane helix</keyword>
<protein>
    <submittedName>
        <fullName evidence="10">S8 family serine peptidase</fullName>
    </submittedName>
</protein>
<dbReference type="PROSITE" id="PS00136">
    <property type="entry name" value="SUBTILASE_ASP"/>
    <property type="match status" value="1"/>
</dbReference>
<evidence type="ECO:0000313" key="10">
    <source>
        <dbReference type="EMBL" id="MDK4326757.1"/>
    </source>
</evidence>
<dbReference type="InterPro" id="IPR015500">
    <property type="entry name" value="Peptidase_S8_subtilisin-rel"/>
</dbReference>
<dbReference type="InterPro" id="IPR022398">
    <property type="entry name" value="Peptidase_S8_His-AS"/>
</dbReference>
<evidence type="ECO:0000313" key="11">
    <source>
        <dbReference type="Proteomes" id="UP001226160"/>
    </source>
</evidence>
<dbReference type="PANTHER" id="PTHR43806">
    <property type="entry name" value="PEPTIDASE S8"/>
    <property type="match status" value="1"/>
</dbReference>
<keyword evidence="4 5" id="KW-0720">Serine protease</keyword>
<sequence>MQKIQQVLAASTAGVLGLHGIVFSPVGGSTGSATAQAQTRDDVEVRRTVDCVDPIVAPAPNRAGPGAEAEFSGPWQDAFGGSPGSAPGHHGHAEQPGSETAPHQQPLTVGTDYRAAHQFATGAGVRVAVIDTGVFDHEQLHVEPVADLVSPAENNPLLDCDGHGTIVAGIIGADQSGVAPNSQILSIRQSSAHYSSRQPNNTPGQQHAPDAEEAELTGTLSSFAQAIHTALDHDAQVINASVVSCMPPEHAEHLRTQALDDALARAEHQQVPVVAAAGNAGQGCERGSVVFPGNNETVITVGALATPHEHAEYSMPQPGHPTGAGSRGSEDAGDAAHDAGGPNDVALSAPGQVSVGLSPNSQAWAAGIIRNGQPSGLRGTSFAAPVVTGTVALLRERYPHASAAEIRELLAAASYPQHGFIDPVRVLTHPAPGLGLAAPAGDGSDGADAADGARNTGAPSEHDQAAVAQPRMVMAGPPGNETLVTARSLVALAVVVLIGALIVTVLAFGISARMRRNEQT</sequence>
<dbReference type="PANTHER" id="PTHR43806:SF11">
    <property type="entry name" value="CEREVISIN-RELATED"/>
    <property type="match status" value="1"/>
</dbReference>
<dbReference type="PROSITE" id="PS00137">
    <property type="entry name" value="SUBTILASE_HIS"/>
    <property type="match status" value="1"/>
</dbReference>
<feature type="active site" description="Charge relay system" evidence="5">
    <location>
        <position position="131"/>
    </location>
</feature>